<gene>
    <name evidence="2" type="ORF">PU630_14955</name>
</gene>
<name>A0ABY8BX99_9MICO</name>
<protein>
    <recommendedName>
        <fullName evidence="4">DUF4386 family protein</fullName>
    </recommendedName>
</protein>
<organism evidence="2 3">
    <name type="scientific">Microbacterium horticulturae</name>
    <dbReference type="NCBI Taxonomy" id="3028316"/>
    <lineage>
        <taxon>Bacteria</taxon>
        <taxon>Bacillati</taxon>
        <taxon>Actinomycetota</taxon>
        <taxon>Actinomycetes</taxon>
        <taxon>Micrococcales</taxon>
        <taxon>Microbacteriaceae</taxon>
        <taxon>Microbacterium</taxon>
    </lineage>
</organism>
<feature type="transmembrane region" description="Helical" evidence="1">
    <location>
        <begin position="51"/>
        <end position="73"/>
    </location>
</feature>
<feature type="transmembrane region" description="Helical" evidence="1">
    <location>
        <begin position="85"/>
        <end position="104"/>
    </location>
</feature>
<dbReference type="EMBL" id="CP119108">
    <property type="protein sequence ID" value="WEG08525.1"/>
    <property type="molecule type" value="Genomic_DNA"/>
</dbReference>
<keyword evidence="1" id="KW-0472">Membrane</keyword>
<keyword evidence="3" id="KW-1185">Reference proteome</keyword>
<feature type="transmembrane region" description="Helical" evidence="1">
    <location>
        <begin position="167"/>
        <end position="185"/>
    </location>
</feature>
<reference evidence="2 3" key="1">
    <citation type="submission" date="2023-03" db="EMBL/GenBank/DDBJ databases">
        <title>Genome sequence of Microbacterium sp. KACC 23027.</title>
        <authorList>
            <person name="Kim S."/>
            <person name="Heo J."/>
            <person name="Kwon S.-W."/>
        </authorList>
    </citation>
    <scope>NUCLEOTIDE SEQUENCE [LARGE SCALE GENOMIC DNA]</scope>
    <source>
        <strain evidence="2 3">KACC 23027</strain>
    </source>
</reference>
<sequence>MPDTPVIDRPRTALLCVCLIAAPLAETIEQVLSPLTGGTTADDLAAIAAAPGRFMASVLIGLLGTALLLPALLGLARRGSDRSPVLALLAAIAIGASSLGFAGVRMAQGFEYALARSGMPRADAAALFDASTGTAVALALTVAFLGGTVVGTVLLAIALWRSHRVPIGALVLLLLFPLVDLALPARPGPVISHLVLLASFTWIAVALLRAAPARRVRSGSRRSVTTGA</sequence>
<evidence type="ECO:0000313" key="3">
    <source>
        <dbReference type="Proteomes" id="UP001214553"/>
    </source>
</evidence>
<proteinExistence type="predicted"/>
<evidence type="ECO:0000256" key="1">
    <source>
        <dbReference type="SAM" id="Phobius"/>
    </source>
</evidence>
<dbReference type="RefSeq" id="WP_275277853.1">
    <property type="nucleotide sequence ID" value="NZ_CP119108.1"/>
</dbReference>
<evidence type="ECO:0000313" key="2">
    <source>
        <dbReference type="EMBL" id="WEG08525.1"/>
    </source>
</evidence>
<evidence type="ECO:0008006" key="4">
    <source>
        <dbReference type="Google" id="ProtNLM"/>
    </source>
</evidence>
<keyword evidence="1" id="KW-0812">Transmembrane</keyword>
<feature type="transmembrane region" description="Helical" evidence="1">
    <location>
        <begin position="191"/>
        <end position="211"/>
    </location>
</feature>
<keyword evidence="1" id="KW-1133">Transmembrane helix</keyword>
<feature type="transmembrane region" description="Helical" evidence="1">
    <location>
        <begin position="135"/>
        <end position="160"/>
    </location>
</feature>
<accession>A0ABY8BX99</accession>
<dbReference type="Proteomes" id="UP001214553">
    <property type="component" value="Chromosome"/>
</dbReference>